<dbReference type="EMBL" id="JAUSTR010000001">
    <property type="protein sequence ID" value="MDQ0161379.1"/>
    <property type="molecule type" value="Genomic_DNA"/>
</dbReference>
<evidence type="ECO:0000313" key="3">
    <source>
        <dbReference type="EMBL" id="MDQ0161379.1"/>
    </source>
</evidence>
<sequence length="176" mass="20058">MTDLQNVEKAREEGKENQKLEQNQKEPPMSIFAKVMLIGFVGGVFWSFIGYIAYIFHFTKISPNLILTPFAVGDWKYDTIGNVIGILLNGLMSILVALLYYVTLKKFLSLWSGILFGVVLWVFVFYVLTPIFPNLDSFTKLDVNTNVTSICMFILFGVFVGYSISFEHNELTVKKQ</sequence>
<name>A0ABT9VK74_9BACI</name>
<feature type="transmembrane region" description="Helical" evidence="2">
    <location>
        <begin position="147"/>
        <end position="166"/>
    </location>
</feature>
<feature type="transmembrane region" description="Helical" evidence="2">
    <location>
        <begin position="79"/>
        <end position="101"/>
    </location>
</feature>
<reference evidence="3 4" key="1">
    <citation type="submission" date="2023-07" db="EMBL/GenBank/DDBJ databases">
        <title>Genomic Encyclopedia of Type Strains, Phase IV (KMG-IV): sequencing the most valuable type-strain genomes for metagenomic binning, comparative biology and taxonomic classification.</title>
        <authorList>
            <person name="Goeker M."/>
        </authorList>
    </citation>
    <scope>NUCLEOTIDE SEQUENCE [LARGE SCALE GENOMIC DNA]</scope>
    <source>
        <strain evidence="3 4">DSM 19092</strain>
    </source>
</reference>
<keyword evidence="2" id="KW-1133">Transmembrane helix</keyword>
<gene>
    <name evidence="3" type="ORF">J2S06_000449</name>
</gene>
<proteinExistence type="predicted"/>
<protein>
    <submittedName>
        <fullName evidence="3">Uncharacterized protein YacL</fullName>
    </submittedName>
</protein>
<dbReference type="InterPro" id="IPR036259">
    <property type="entry name" value="MFS_trans_sf"/>
</dbReference>
<feature type="transmembrane region" description="Helical" evidence="2">
    <location>
        <begin position="108"/>
        <end position="127"/>
    </location>
</feature>
<accession>A0ABT9VK74</accession>
<organism evidence="3 4">
    <name type="scientific">Aeribacillus alveayuensis</name>
    <dbReference type="NCBI Taxonomy" id="279215"/>
    <lineage>
        <taxon>Bacteria</taxon>
        <taxon>Bacillati</taxon>
        <taxon>Bacillota</taxon>
        <taxon>Bacilli</taxon>
        <taxon>Bacillales</taxon>
        <taxon>Bacillaceae</taxon>
        <taxon>Aeribacillus</taxon>
    </lineage>
</organism>
<feature type="transmembrane region" description="Helical" evidence="2">
    <location>
        <begin position="35"/>
        <end position="59"/>
    </location>
</feature>
<comment type="caution">
    <text evidence="3">The sequence shown here is derived from an EMBL/GenBank/DDBJ whole genome shotgun (WGS) entry which is preliminary data.</text>
</comment>
<dbReference type="Pfam" id="PF11085">
    <property type="entry name" value="YqhR"/>
    <property type="match status" value="1"/>
</dbReference>
<keyword evidence="2" id="KW-0472">Membrane</keyword>
<keyword evidence="4" id="KW-1185">Reference proteome</keyword>
<evidence type="ECO:0000313" key="4">
    <source>
        <dbReference type="Proteomes" id="UP001225646"/>
    </source>
</evidence>
<dbReference type="Proteomes" id="UP001225646">
    <property type="component" value="Unassembled WGS sequence"/>
</dbReference>
<keyword evidence="2" id="KW-0812">Transmembrane</keyword>
<evidence type="ECO:0000256" key="2">
    <source>
        <dbReference type="SAM" id="Phobius"/>
    </source>
</evidence>
<evidence type="ECO:0000256" key="1">
    <source>
        <dbReference type="SAM" id="MobiDB-lite"/>
    </source>
</evidence>
<feature type="region of interest" description="Disordered" evidence="1">
    <location>
        <begin position="1"/>
        <end position="23"/>
    </location>
</feature>
<dbReference type="SUPFAM" id="SSF103473">
    <property type="entry name" value="MFS general substrate transporter"/>
    <property type="match status" value="1"/>
</dbReference>
<dbReference type="InterPro" id="IPR024563">
    <property type="entry name" value="YqhR"/>
</dbReference>
<dbReference type="RefSeq" id="WP_419151159.1">
    <property type="nucleotide sequence ID" value="NZ_JAUSTR010000001.1"/>
</dbReference>